<proteinExistence type="predicted"/>
<sequence>MPKIGATEWLGSHSPARPTAVLPGVTGPTTLIGRIGVHPPIDGVFPTPPDGSEVYGGLVALDTRTGETRTYTFKDGLPQMDYADVFDDGPVIGTVPFVDLHWLTPDQTFVAACWTHLVVGRAEGDGWAFESATLRAAGAWENASVSAVAYAGGELFVSTDQGVAVVEPSDLKVKRWLELDVSPAWTMDVAASDLDGPVVAVTYARAGTEIADRLAIVRPGAAAAEAIELPPGARPITVAGSAGALWIGLRGMDGRGLVKALVSVDGELRLQDAIGADALEAAGALGGKPFIPNRIAVDEVHARLLVGGAISMTTPGRQGGVLSFPLSMEAGLTNGRPLLDQRWGTTAMLPWQVEILVPDAQGRLWIAGRQLCSETKASVTGLYRVEGVGEDARLVRPLVSGVRSIAVDPVDGNTWLGLRDENPGLACEGLSIQQGVCRLKADGSCEVYAPRVNADSTWLPSDLGVADIAFGEPARRELAFATYRAGTFLRSGDKTVSLMTQLDPGINLRQTSAAWGDGGLWLGSLAEWSDGPDPDIDWDKVNDRSPHGLGYLELDGSGNVTFRRRYSRNQSDSSTIDLPGMPSNAALDVLALPGKRHALVALGVERRQVTYDHYLPDETEKHILGGIAEVTDATVRPIAAPEGVTFRDVVALARGPKDRLYAVDAEAGVFLVDLAAGTSAKVADPVWGPDARATTLAVNADGWMAVGTTGGLFVFDVDGKALEVLGAGSHGRIWSTRFVADRILYVGTDGGLARIALDSSSLPARGPAGSLGHTLWPLDLGCDGARGCACDIDEQCQWGNACTCTVDSCACAPVAACATAPFEAGCACTTDEDCGDRLACLCDGAGCACAAEPSGEECLADCSCDAPGGCPDGWMCQSGIAGRSCVPDEDPRDACLDDCSCEGRDGCPDGWRCQGGFAGQSCVEDEEPQDPCLSDCSCDGPGGCPDGWHCQGGFAGNSCLPN</sequence>
<keyword evidence="2" id="KW-1185">Reference proteome</keyword>
<name>A0A0K1PE25_9BACT</name>
<dbReference type="EMBL" id="CP012332">
    <property type="protein sequence ID" value="AKU91676.1"/>
    <property type="molecule type" value="Genomic_DNA"/>
</dbReference>
<evidence type="ECO:0000313" key="1">
    <source>
        <dbReference type="EMBL" id="AKU91676.1"/>
    </source>
</evidence>
<accession>A0A0K1PE25</accession>
<dbReference type="Proteomes" id="UP000055590">
    <property type="component" value="Chromosome"/>
</dbReference>
<dbReference type="OrthoDB" id="6692273at2"/>
<dbReference type="RefSeq" id="WP_050725955.1">
    <property type="nucleotide sequence ID" value="NZ_CP012332.1"/>
</dbReference>
<dbReference type="STRING" id="1391653.AKJ08_2063"/>
<reference evidence="1 2" key="1">
    <citation type="submission" date="2015-08" db="EMBL/GenBank/DDBJ databases">
        <authorList>
            <person name="Babu N.S."/>
            <person name="Beckwith C.J."/>
            <person name="Beseler K.G."/>
            <person name="Brison A."/>
            <person name="Carone J.V."/>
            <person name="Caskin T.P."/>
            <person name="Diamond M."/>
            <person name="Durham M.E."/>
            <person name="Foxe J.M."/>
            <person name="Go M."/>
            <person name="Henderson B.A."/>
            <person name="Jones I.B."/>
            <person name="McGettigan J.A."/>
            <person name="Micheletti S.J."/>
            <person name="Nasrallah M.E."/>
            <person name="Ortiz D."/>
            <person name="Piller C.R."/>
            <person name="Privatt S.R."/>
            <person name="Schneider S.L."/>
            <person name="Sharp S."/>
            <person name="Smith T.C."/>
            <person name="Stanton J.D."/>
            <person name="Ullery H.E."/>
            <person name="Wilson R.J."/>
            <person name="Serrano M.G."/>
            <person name="Buck G."/>
            <person name="Lee V."/>
            <person name="Wang Y."/>
            <person name="Carvalho R."/>
            <person name="Voegtly L."/>
            <person name="Shi R."/>
            <person name="Duckworth R."/>
            <person name="Johnson A."/>
            <person name="Loviza R."/>
            <person name="Walstead R."/>
            <person name="Shah Z."/>
            <person name="Kiflezghi M."/>
            <person name="Wade K."/>
            <person name="Ball S.L."/>
            <person name="Bradley K.W."/>
            <person name="Asai D.J."/>
            <person name="Bowman C.A."/>
            <person name="Russell D.A."/>
            <person name="Pope W.H."/>
            <person name="Jacobs-Sera D."/>
            <person name="Hendrix R.W."/>
            <person name="Hatfull G.F."/>
        </authorList>
    </citation>
    <scope>NUCLEOTIDE SEQUENCE [LARGE SCALE GENOMIC DNA]</scope>
    <source>
        <strain evidence="1 2">DSM 27710</strain>
    </source>
</reference>
<gene>
    <name evidence="1" type="ORF">AKJ08_2063</name>
</gene>
<protein>
    <submittedName>
        <fullName evidence="1">Uncharacterized protein</fullName>
    </submittedName>
</protein>
<dbReference type="KEGG" id="vin:AKJ08_2063"/>
<evidence type="ECO:0000313" key="2">
    <source>
        <dbReference type="Proteomes" id="UP000055590"/>
    </source>
</evidence>
<dbReference type="SUPFAM" id="SSF63829">
    <property type="entry name" value="Calcium-dependent phosphotriesterase"/>
    <property type="match status" value="1"/>
</dbReference>
<organism evidence="1 2">
    <name type="scientific">Vulgatibacter incomptus</name>
    <dbReference type="NCBI Taxonomy" id="1391653"/>
    <lineage>
        <taxon>Bacteria</taxon>
        <taxon>Pseudomonadati</taxon>
        <taxon>Myxococcota</taxon>
        <taxon>Myxococcia</taxon>
        <taxon>Myxococcales</taxon>
        <taxon>Cystobacterineae</taxon>
        <taxon>Vulgatibacteraceae</taxon>
        <taxon>Vulgatibacter</taxon>
    </lineage>
</organism>
<dbReference type="AlphaFoldDB" id="A0A0K1PE25"/>